<keyword evidence="3" id="KW-1185">Reference proteome</keyword>
<evidence type="ECO:0000313" key="3">
    <source>
        <dbReference type="Proteomes" id="UP001316189"/>
    </source>
</evidence>
<protein>
    <submittedName>
        <fullName evidence="2">Acyl-CoA carboxylase subunit epsilon</fullName>
    </submittedName>
</protein>
<dbReference type="EMBL" id="CP101988">
    <property type="protein sequence ID" value="UUI76196.1"/>
    <property type="molecule type" value="Genomic_DNA"/>
</dbReference>
<name>A0ABY5L3D0_9CELL</name>
<dbReference type="InterPro" id="IPR032716">
    <property type="entry name" value="ACC_epsilon"/>
</dbReference>
<proteinExistence type="predicted"/>
<feature type="region of interest" description="Disordered" evidence="1">
    <location>
        <begin position="44"/>
        <end position="85"/>
    </location>
</feature>
<reference evidence="2 3" key="1">
    <citation type="submission" date="2022-07" db="EMBL/GenBank/DDBJ databases">
        <title>Novel species in genus cellulomonas.</title>
        <authorList>
            <person name="Ye L."/>
        </authorList>
    </citation>
    <scope>NUCLEOTIDE SEQUENCE [LARGE SCALE GENOMIC DNA]</scope>
    <source>
        <strain evidence="3">zg-Y338</strain>
    </source>
</reference>
<sequence length="85" mass="8831">MTSAPLDGVARSAAHVHVLRGDPDEAELAALVAGIVAARQQDAPGGLVSLRDDDAPAWSDRSRSLRGPGAAPSRAGDAWRWSLHP</sequence>
<gene>
    <name evidence="2" type="ORF">NP064_04650</name>
</gene>
<accession>A0ABY5L3D0</accession>
<dbReference type="Proteomes" id="UP001316189">
    <property type="component" value="Chromosome"/>
</dbReference>
<dbReference type="Pfam" id="PF13822">
    <property type="entry name" value="ACC_epsilon"/>
    <property type="match status" value="1"/>
</dbReference>
<dbReference type="RefSeq" id="WP_227570823.1">
    <property type="nucleotide sequence ID" value="NZ_CP101988.1"/>
</dbReference>
<organism evidence="2 3">
    <name type="scientific">Cellulomonas chengniuliangii</name>
    <dbReference type="NCBI Taxonomy" id="2968084"/>
    <lineage>
        <taxon>Bacteria</taxon>
        <taxon>Bacillati</taxon>
        <taxon>Actinomycetota</taxon>
        <taxon>Actinomycetes</taxon>
        <taxon>Micrococcales</taxon>
        <taxon>Cellulomonadaceae</taxon>
        <taxon>Cellulomonas</taxon>
    </lineage>
</organism>
<evidence type="ECO:0000256" key="1">
    <source>
        <dbReference type="SAM" id="MobiDB-lite"/>
    </source>
</evidence>
<evidence type="ECO:0000313" key="2">
    <source>
        <dbReference type="EMBL" id="UUI76196.1"/>
    </source>
</evidence>